<evidence type="ECO:0008006" key="3">
    <source>
        <dbReference type="Google" id="ProtNLM"/>
    </source>
</evidence>
<dbReference type="InterPro" id="IPR035979">
    <property type="entry name" value="RBD_domain_sf"/>
</dbReference>
<dbReference type="InterPro" id="IPR012677">
    <property type="entry name" value="Nucleotide-bd_a/b_plait_sf"/>
</dbReference>
<name>A0A132NUZ8_GIAIN</name>
<reference evidence="1 2" key="1">
    <citation type="journal article" date="2015" name="Mol. Biochem. Parasitol.">
        <title>Identification of polymorphic genes for use in assemblage B genotyping assays through comparative genomics of multiple assemblage B Giardia duodenalis isolates.</title>
        <authorList>
            <person name="Wielinga C."/>
            <person name="Thompson R.C."/>
            <person name="Monis P."/>
            <person name="Ryan U."/>
        </authorList>
    </citation>
    <scope>NUCLEOTIDE SEQUENCE [LARGE SCALE GENOMIC DNA]</scope>
    <source>
        <strain evidence="1 2">BAH15c1</strain>
    </source>
</reference>
<protein>
    <recommendedName>
        <fullName evidence="3">RRM domain-containing protein</fullName>
    </recommendedName>
</protein>
<sequence>MTQNYRIKQLEQRVDFLQKLLLKQAVPGQRANVELANPTVKEGSWYVFVKNLPEGLTWKEVQSEVFSLYKKSIARVVKLQETEWALRFKSKEDAHNCANKYKNAKVNDSVIKCFVKLVQDEKELKAGSGLSTSFKKKRRIFRNNRNRAETRDSETVKKY</sequence>
<dbReference type="Gene3D" id="3.30.70.330">
    <property type="match status" value="1"/>
</dbReference>
<evidence type="ECO:0000313" key="1">
    <source>
        <dbReference type="EMBL" id="KWX13890.1"/>
    </source>
</evidence>
<accession>A0A132NUZ8</accession>
<dbReference type="OrthoDB" id="10252882at2759"/>
<dbReference type="VEuPathDB" id="GiardiaDB:QR46_2120"/>
<dbReference type="Proteomes" id="UP000070089">
    <property type="component" value="Unassembled WGS sequence"/>
</dbReference>
<dbReference type="CDD" id="cd00590">
    <property type="entry name" value="RRM_SF"/>
    <property type="match status" value="1"/>
</dbReference>
<organism evidence="1 2">
    <name type="scientific">Giardia duodenalis assemblage B</name>
    <dbReference type="NCBI Taxonomy" id="1394984"/>
    <lineage>
        <taxon>Eukaryota</taxon>
        <taxon>Metamonada</taxon>
        <taxon>Diplomonadida</taxon>
        <taxon>Hexamitidae</taxon>
        <taxon>Giardiinae</taxon>
        <taxon>Giardia</taxon>
    </lineage>
</organism>
<dbReference type="EMBL" id="JXTI01000052">
    <property type="protein sequence ID" value="KWX13890.1"/>
    <property type="molecule type" value="Genomic_DNA"/>
</dbReference>
<gene>
    <name evidence="1" type="ORF">QR46_2120</name>
</gene>
<proteinExistence type="predicted"/>
<comment type="caution">
    <text evidence="1">The sequence shown here is derived from an EMBL/GenBank/DDBJ whole genome shotgun (WGS) entry which is preliminary data.</text>
</comment>
<dbReference type="SUPFAM" id="SSF54928">
    <property type="entry name" value="RNA-binding domain, RBD"/>
    <property type="match status" value="1"/>
</dbReference>
<dbReference type="GO" id="GO:0003676">
    <property type="term" value="F:nucleic acid binding"/>
    <property type="evidence" value="ECO:0007669"/>
    <property type="project" value="InterPro"/>
</dbReference>
<dbReference type="AlphaFoldDB" id="A0A132NUZ8"/>
<evidence type="ECO:0000313" key="2">
    <source>
        <dbReference type="Proteomes" id="UP000070089"/>
    </source>
</evidence>